<feature type="transmembrane region" description="Helical" evidence="3">
    <location>
        <begin position="33"/>
        <end position="56"/>
    </location>
</feature>
<evidence type="ECO:0000259" key="4">
    <source>
        <dbReference type="PROSITE" id="PS50887"/>
    </source>
</evidence>
<dbReference type="RefSeq" id="WP_132806112.1">
    <property type="nucleotide sequence ID" value="NZ_SMAK01000004.1"/>
</dbReference>
<dbReference type="InterPro" id="IPR000160">
    <property type="entry name" value="GGDEF_dom"/>
</dbReference>
<dbReference type="CDD" id="cd01949">
    <property type="entry name" value="GGDEF"/>
    <property type="match status" value="1"/>
</dbReference>
<keyword evidence="3" id="KW-0812">Transmembrane</keyword>
<dbReference type="EC" id="2.7.7.65" evidence="1"/>
<reference evidence="5 6" key="1">
    <citation type="submission" date="2019-03" db="EMBL/GenBank/DDBJ databases">
        <title>Genomic Encyclopedia of Type Strains, Phase IV (KMG-IV): sequencing the most valuable type-strain genomes for metagenomic binning, comparative biology and taxonomic classification.</title>
        <authorList>
            <person name="Goeker M."/>
        </authorList>
    </citation>
    <scope>NUCLEOTIDE SEQUENCE [LARGE SCALE GENOMIC DNA]</scope>
    <source>
        <strain evidence="5 6">DSM 19345</strain>
    </source>
</reference>
<dbReference type="SUPFAM" id="SSF55073">
    <property type="entry name" value="Nucleotide cyclase"/>
    <property type="match status" value="1"/>
</dbReference>
<dbReference type="PROSITE" id="PS50887">
    <property type="entry name" value="GGDEF"/>
    <property type="match status" value="1"/>
</dbReference>
<organism evidence="5 6">
    <name type="scientific">Tepidamorphus gemmatus</name>
    <dbReference type="NCBI Taxonomy" id="747076"/>
    <lineage>
        <taxon>Bacteria</taxon>
        <taxon>Pseudomonadati</taxon>
        <taxon>Pseudomonadota</taxon>
        <taxon>Alphaproteobacteria</taxon>
        <taxon>Hyphomicrobiales</taxon>
        <taxon>Tepidamorphaceae</taxon>
        <taxon>Tepidamorphus</taxon>
    </lineage>
</organism>
<dbReference type="AlphaFoldDB" id="A0A4R3MGB2"/>
<keyword evidence="3" id="KW-0472">Membrane</keyword>
<dbReference type="OrthoDB" id="9812260at2"/>
<dbReference type="NCBIfam" id="TIGR00254">
    <property type="entry name" value="GGDEF"/>
    <property type="match status" value="1"/>
</dbReference>
<evidence type="ECO:0000313" key="6">
    <source>
        <dbReference type="Proteomes" id="UP000295678"/>
    </source>
</evidence>
<protein>
    <recommendedName>
        <fullName evidence="1">diguanylate cyclase</fullName>
        <ecNumber evidence="1">2.7.7.65</ecNumber>
    </recommendedName>
</protein>
<feature type="transmembrane region" description="Helical" evidence="3">
    <location>
        <begin position="166"/>
        <end position="188"/>
    </location>
</feature>
<comment type="catalytic activity">
    <reaction evidence="2">
        <text>2 GTP = 3',3'-c-di-GMP + 2 diphosphate</text>
        <dbReference type="Rhea" id="RHEA:24898"/>
        <dbReference type="ChEBI" id="CHEBI:33019"/>
        <dbReference type="ChEBI" id="CHEBI:37565"/>
        <dbReference type="ChEBI" id="CHEBI:58805"/>
        <dbReference type="EC" id="2.7.7.65"/>
    </reaction>
</comment>
<dbReference type="PANTHER" id="PTHR45138">
    <property type="entry name" value="REGULATORY COMPONENTS OF SENSORY TRANSDUCTION SYSTEM"/>
    <property type="match status" value="1"/>
</dbReference>
<dbReference type="Pfam" id="PF00990">
    <property type="entry name" value="GGDEF"/>
    <property type="match status" value="1"/>
</dbReference>
<dbReference type="Proteomes" id="UP000295678">
    <property type="component" value="Unassembled WGS sequence"/>
</dbReference>
<dbReference type="PANTHER" id="PTHR45138:SF9">
    <property type="entry name" value="DIGUANYLATE CYCLASE DGCM-RELATED"/>
    <property type="match status" value="1"/>
</dbReference>
<feature type="transmembrane region" description="Helical" evidence="3">
    <location>
        <begin position="94"/>
        <end position="112"/>
    </location>
</feature>
<dbReference type="GO" id="GO:0052621">
    <property type="term" value="F:diguanylate cyclase activity"/>
    <property type="evidence" value="ECO:0007669"/>
    <property type="project" value="UniProtKB-EC"/>
</dbReference>
<evidence type="ECO:0000256" key="2">
    <source>
        <dbReference type="ARBA" id="ARBA00034247"/>
    </source>
</evidence>
<dbReference type="InterPro" id="IPR029787">
    <property type="entry name" value="Nucleotide_cyclase"/>
</dbReference>
<name>A0A4R3MGB2_9HYPH</name>
<evidence type="ECO:0000313" key="5">
    <source>
        <dbReference type="EMBL" id="TCT11347.1"/>
    </source>
</evidence>
<dbReference type="Pfam" id="PF20973">
    <property type="entry name" value="VUPS"/>
    <property type="match status" value="1"/>
</dbReference>
<dbReference type="GO" id="GO:0005886">
    <property type="term" value="C:plasma membrane"/>
    <property type="evidence" value="ECO:0007669"/>
    <property type="project" value="TreeGrafter"/>
</dbReference>
<evidence type="ECO:0000256" key="3">
    <source>
        <dbReference type="SAM" id="Phobius"/>
    </source>
</evidence>
<feature type="transmembrane region" description="Helical" evidence="3">
    <location>
        <begin position="200"/>
        <end position="221"/>
    </location>
</feature>
<dbReference type="GO" id="GO:1902201">
    <property type="term" value="P:negative regulation of bacterial-type flagellum-dependent cell motility"/>
    <property type="evidence" value="ECO:0007669"/>
    <property type="project" value="TreeGrafter"/>
</dbReference>
<dbReference type="InterPro" id="IPR043128">
    <property type="entry name" value="Rev_trsase/Diguanyl_cyclase"/>
</dbReference>
<dbReference type="EMBL" id="SMAK01000004">
    <property type="protein sequence ID" value="TCT11347.1"/>
    <property type="molecule type" value="Genomic_DNA"/>
</dbReference>
<feature type="domain" description="GGDEF" evidence="4">
    <location>
        <begin position="287"/>
        <end position="418"/>
    </location>
</feature>
<sequence>MPYPDVALLALQLVFYVCVMTLLFGLRHRYGIGIFFCALGAMHFLETYLAATFYVAVPGGFLVSPGSTILFAGKIVLLLLVYIREDATAVRQPIYGLFAGNLLMIGLVAILRHTGHVAGIGPNPDFLFMDQMGLLMLWGTVLLLADGILIILIYERIGRWFGRHVTLRIAVSGVAVLTFDQFLFWPVLHMVTGVPLVTLLSGWVAKSTTAVACALLVGAYLRFVEKRMFDGLNHPRLGDVFDALTYRQRYECLLEASGRDGLTGVGDRGRMERECEREIARTLARSLPVSVLLIDIDNFKMVNDQYGHIAGDALLRSLAAMLQANLRESDQVYRFGGDEFVVVGLGIGVSGAMRLAERLLREASELRFAGGHGPATISIGVATAPDDGRTFVALLSRADSQLYAAKQDGRNRIATAAGTWSPTGPDSRQPRPT</sequence>
<dbReference type="SMART" id="SM00267">
    <property type="entry name" value="GGDEF"/>
    <property type="match status" value="1"/>
</dbReference>
<dbReference type="InterPro" id="IPR050469">
    <property type="entry name" value="Diguanylate_Cyclase"/>
</dbReference>
<keyword evidence="3" id="KW-1133">Transmembrane helix</keyword>
<dbReference type="InterPro" id="IPR048533">
    <property type="entry name" value="VUPS"/>
</dbReference>
<proteinExistence type="predicted"/>
<evidence type="ECO:0000256" key="1">
    <source>
        <dbReference type="ARBA" id="ARBA00012528"/>
    </source>
</evidence>
<dbReference type="GO" id="GO:0043709">
    <property type="term" value="P:cell adhesion involved in single-species biofilm formation"/>
    <property type="evidence" value="ECO:0007669"/>
    <property type="project" value="TreeGrafter"/>
</dbReference>
<keyword evidence="6" id="KW-1185">Reference proteome</keyword>
<feature type="transmembrane region" description="Helical" evidence="3">
    <location>
        <begin position="6"/>
        <end position="26"/>
    </location>
</feature>
<comment type="caution">
    <text evidence="5">The sequence shown here is derived from an EMBL/GenBank/DDBJ whole genome shotgun (WGS) entry which is preliminary data.</text>
</comment>
<feature type="transmembrane region" description="Helical" evidence="3">
    <location>
        <begin position="132"/>
        <end position="154"/>
    </location>
</feature>
<feature type="transmembrane region" description="Helical" evidence="3">
    <location>
        <begin position="62"/>
        <end position="82"/>
    </location>
</feature>
<dbReference type="FunFam" id="3.30.70.270:FF:000001">
    <property type="entry name" value="Diguanylate cyclase domain protein"/>
    <property type="match status" value="1"/>
</dbReference>
<gene>
    <name evidence="5" type="ORF">EDC22_104104</name>
</gene>
<dbReference type="Gene3D" id="3.30.70.270">
    <property type="match status" value="1"/>
</dbReference>
<accession>A0A4R3MGB2</accession>